<dbReference type="Gene3D" id="1.20.1690.10">
    <property type="entry name" value="V-type ATP synthase subunit C domain"/>
    <property type="match status" value="2"/>
</dbReference>
<dbReference type="EMBL" id="CP002160">
    <property type="protein sequence ID" value="ADL51402.1"/>
    <property type="molecule type" value="Genomic_DNA"/>
</dbReference>
<evidence type="ECO:0000313" key="5">
    <source>
        <dbReference type="Proteomes" id="UP000002730"/>
    </source>
</evidence>
<dbReference type="PANTHER" id="PTHR38682">
    <property type="entry name" value="V-TYPE ATP SYNTHASE SUBUNIT C"/>
    <property type="match status" value="1"/>
</dbReference>
<dbReference type="Pfam" id="PF01992">
    <property type="entry name" value="vATP-synt_AC39"/>
    <property type="match status" value="1"/>
</dbReference>
<evidence type="ECO:0000256" key="3">
    <source>
        <dbReference type="ARBA" id="ARBA00023065"/>
    </source>
</evidence>
<keyword evidence="3" id="KW-0406">Ion transport</keyword>
<dbReference type="SUPFAM" id="SSF103486">
    <property type="entry name" value="V-type ATP synthase subunit C"/>
    <property type="match status" value="1"/>
</dbReference>
<dbReference type="Proteomes" id="UP000002730">
    <property type="component" value="Chromosome"/>
</dbReference>
<dbReference type="KEGG" id="ccb:Clocel_1658"/>
<dbReference type="AlphaFoldDB" id="D9SX41"/>
<dbReference type="eggNOG" id="COG1527">
    <property type="taxonomic scope" value="Bacteria"/>
</dbReference>
<name>D9SX41_CLOC7</name>
<comment type="similarity">
    <text evidence="1">Belongs to the V-ATPase V0D/AC39 subunit family.</text>
</comment>
<sequence length="333" mass="38636">MNRLDFTQVIPRLKVLETKLLDKTKIDRMIDSKDPEEALKVLGETEYAAYMTNIKRAADYEVLLSEELKRTYKMLYSIIPSKDLVDVMALKYDYHNIKVFIKEKLLGKDFSNMLIPIGIMELDKLKYAITSEDFRDLTLSMRNAIETALSDFQNFKDPQRIDIIIDGYMFEELKVIDKNIKDKALEKFIKSTIDLTNLKSLFRVKKQNKSKEFLNSVVISGGYLDKDRITALFSDTVENIVSKLAYTDYSDVLKNGFDNYIKDGSLNNFEKLSDNYIMNFMKNAKLISFGIEPILAYIYAKENELKLIRIIMVGKLNNIAGEVIKERLCENYV</sequence>
<dbReference type="HOGENOM" id="CLU_059311_1_0_9"/>
<evidence type="ECO:0000256" key="2">
    <source>
        <dbReference type="ARBA" id="ARBA00022448"/>
    </source>
</evidence>
<dbReference type="RefSeq" id="WP_010077385.1">
    <property type="nucleotide sequence ID" value="NC_014393.1"/>
</dbReference>
<dbReference type="GO" id="GO:0046961">
    <property type="term" value="F:proton-transporting ATPase activity, rotational mechanism"/>
    <property type="evidence" value="ECO:0007669"/>
    <property type="project" value="InterPro"/>
</dbReference>
<dbReference type="InterPro" id="IPR044911">
    <property type="entry name" value="V-type_ATPase_csu/dsu_dom_3"/>
</dbReference>
<dbReference type="Gene3D" id="1.10.132.50">
    <property type="entry name" value="ATP synthase (C/AC39) subunit, domain 3"/>
    <property type="match status" value="1"/>
</dbReference>
<keyword evidence="2" id="KW-0813">Transport</keyword>
<dbReference type="NCBIfam" id="NF002266">
    <property type="entry name" value="PRK01198.1-2"/>
    <property type="match status" value="1"/>
</dbReference>
<proteinExistence type="inferred from homology"/>
<gene>
    <name evidence="4" type="ordered locus">Clocel_1658</name>
</gene>
<protein>
    <submittedName>
        <fullName evidence="4">H+transporting two-sector ATPase C (AC39) subunit</fullName>
    </submittedName>
</protein>
<dbReference type="PANTHER" id="PTHR38682:SF1">
    <property type="entry name" value="V-TYPE ATP SYNTHASE SUBUNIT C"/>
    <property type="match status" value="1"/>
</dbReference>
<dbReference type="InterPro" id="IPR002843">
    <property type="entry name" value="ATPase_V0-cplx_csu/dsu"/>
</dbReference>
<dbReference type="STRING" id="573061.Clocel_1658"/>
<dbReference type="OrthoDB" id="1653at2"/>
<organism evidence="4 5">
    <name type="scientific">Clostridium cellulovorans (strain ATCC 35296 / DSM 3052 / OCM 3 / 743B)</name>
    <dbReference type="NCBI Taxonomy" id="573061"/>
    <lineage>
        <taxon>Bacteria</taxon>
        <taxon>Bacillati</taxon>
        <taxon>Bacillota</taxon>
        <taxon>Clostridia</taxon>
        <taxon>Eubacteriales</taxon>
        <taxon>Clostridiaceae</taxon>
        <taxon>Clostridium</taxon>
    </lineage>
</organism>
<keyword evidence="5" id="KW-1185">Reference proteome</keyword>
<evidence type="ECO:0000313" key="4">
    <source>
        <dbReference type="EMBL" id="ADL51402.1"/>
    </source>
</evidence>
<reference evidence="4 5" key="1">
    <citation type="submission" date="2010-08" db="EMBL/GenBank/DDBJ databases">
        <title>Complete sequence of Clostridium cellulovorans 743B.</title>
        <authorList>
            <consortium name="US DOE Joint Genome Institute"/>
            <person name="Lucas S."/>
            <person name="Copeland A."/>
            <person name="Lapidus A."/>
            <person name="Cheng J.-F."/>
            <person name="Bruce D."/>
            <person name="Goodwin L."/>
            <person name="Pitluck S."/>
            <person name="Chertkov O."/>
            <person name="Detter J.C."/>
            <person name="Han C."/>
            <person name="Tapia R."/>
            <person name="Land M."/>
            <person name="Hauser L."/>
            <person name="Chang Y.-J."/>
            <person name="Jeffries C."/>
            <person name="Kyrpides N."/>
            <person name="Ivanova N."/>
            <person name="Mikhailova N."/>
            <person name="Hemme C.L."/>
            <person name="Woyke T."/>
        </authorList>
    </citation>
    <scope>NUCLEOTIDE SEQUENCE [LARGE SCALE GENOMIC DNA]</scope>
    <source>
        <strain evidence="5">ATCC 35296 / DSM 3052 / OCM 3 / 743B</strain>
    </source>
</reference>
<dbReference type="InterPro" id="IPR035067">
    <property type="entry name" value="V-type_ATPase_csu/dsu"/>
</dbReference>
<dbReference type="InterPro" id="IPR050873">
    <property type="entry name" value="V-ATPase_V0D/AC39_subunit"/>
</dbReference>
<dbReference type="InterPro" id="IPR036079">
    <property type="entry name" value="ATPase_csu/dsu_sf"/>
</dbReference>
<accession>D9SX41</accession>
<evidence type="ECO:0000256" key="1">
    <source>
        <dbReference type="ARBA" id="ARBA00006709"/>
    </source>
</evidence>